<keyword evidence="2 5" id="KW-0812">Transmembrane</keyword>
<keyword evidence="4 5" id="KW-0472">Membrane</keyword>
<dbReference type="HAMAP" id="MF_01600">
    <property type="entry name" value="UPF0182"/>
    <property type="match status" value="1"/>
</dbReference>
<feature type="transmembrane region" description="Helical" evidence="5">
    <location>
        <begin position="159"/>
        <end position="182"/>
    </location>
</feature>
<feature type="transmembrane region" description="Helical" evidence="5">
    <location>
        <begin position="48"/>
        <end position="70"/>
    </location>
</feature>
<gene>
    <name evidence="6" type="ORF">D5R97_04615</name>
</gene>
<dbReference type="EMBL" id="QZAA01000125">
    <property type="protein sequence ID" value="RQD76263.1"/>
    <property type="molecule type" value="Genomic_DNA"/>
</dbReference>
<evidence type="ECO:0000256" key="5">
    <source>
        <dbReference type="HAMAP-Rule" id="MF_01600"/>
    </source>
</evidence>
<dbReference type="InterPro" id="IPR005372">
    <property type="entry name" value="UPF0182"/>
</dbReference>
<evidence type="ECO:0000256" key="3">
    <source>
        <dbReference type="ARBA" id="ARBA00022989"/>
    </source>
</evidence>
<sequence>MRKNFSLLFFIAVAAILVLLRVGSDFYLDFLWFDNLDLGGVFWTRYLSSWGLRLGSLVFFFAFLFTNLLFTRKRVLEMQNLDLRARLIHRGFYKYVTPRGITLLYCLGSLLIAFILTSYTGGYWMEMQQYFNATPFGLTDPIFNTEVSFYVFNLPFLRFIYQFLMMVSIVTLLLVGAIYLGFNPSPQVGRKQLLFSFPGLGHVSILLSLVFFLKAWDYRMQIWELLLSSRGYSFGAGYTDIMVSQRVLWVLFFLALILSLLFLANYFLKRPRVLVYGTGLLIGVSLIGGALLPGLVQSFLVSPSELSYERPYIEHNISFTRKAFGLDRFQVEEHTAIQELYWEDIEQTPGTFNNVRLWDYRPIGNTFRELQGLRPYYTFHDVDTDRYHVGEDYRQVMISGRELDQGALDERARTWTNLKLQFTHGYGAVMSPVNEVTADGLPTYFLEDIPPRGEEEVELNRPEIYYGELTRDYVISNTNLKEFNYPLGEDNVYTHYEGEGGVRLNSLLRRGLFALRFADYRVLLSAEINPESRFMFYRQVQERINKAAPFLQLDEDPYIVVNDGRLFWIQDAYTVNDRFPYAEPQGGVNYIRNSVKVVLDAYHGTMDFYVVEPEDPLVQTYRRIFPELFSDMEKMPSGLREHLRYPEGFFALQADMYRLYHVTNTTIFYNREDLWELPMERYAGEEQLMEPYYVILQLPGKEEEEFVLIQPYTPVRRNNMISWLAARCDQEHYGEVKVYMFPKDRVILGPLQIENRIDQSTEISEQFALWDQRGSRVIRGNLLVLPVHESVLYVEPIFLEAERGGLPELSRVIVAFGESVVMERTLEEGLLKLLGERVDLPEEITEEIPLEDLEDFMPGRIRELIDELGGVFEEAQESLRQGDWAGYGDKMEEMEDLIKDLEDRTR</sequence>
<dbReference type="AlphaFoldDB" id="A0A424YF54"/>
<evidence type="ECO:0000313" key="7">
    <source>
        <dbReference type="Proteomes" id="UP000285138"/>
    </source>
</evidence>
<comment type="subcellular location">
    <subcellularLocation>
        <location evidence="5">Cell membrane</location>
        <topology evidence="5">Multi-pass membrane protein</topology>
    </subcellularLocation>
</comment>
<keyword evidence="3 5" id="KW-1133">Transmembrane helix</keyword>
<dbReference type="GO" id="GO:0005886">
    <property type="term" value="C:plasma membrane"/>
    <property type="evidence" value="ECO:0007669"/>
    <property type="project" value="UniProtKB-SubCell"/>
</dbReference>
<feature type="transmembrane region" description="Helical" evidence="5">
    <location>
        <begin position="194"/>
        <end position="216"/>
    </location>
</feature>
<feature type="transmembrane region" description="Helical" evidence="5">
    <location>
        <begin position="247"/>
        <end position="268"/>
    </location>
</feature>
<dbReference type="Pfam" id="PF03699">
    <property type="entry name" value="UPF0182"/>
    <property type="match status" value="1"/>
</dbReference>
<dbReference type="PANTHER" id="PTHR39344:SF1">
    <property type="entry name" value="UPF0182 PROTEIN SLL1060"/>
    <property type="match status" value="1"/>
</dbReference>
<name>A0A424YF54_9FIRM</name>
<dbReference type="PANTHER" id="PTHR39344">
    <property type="entry name" value="UPF0182 PROTEIN SLL1060"/>
    <property type="match status" value="1"/>
</dbReference>
<feature type="transmembrane region" description="Helical" evidence="5">
    <location>
        <begin position="103"/>
        <end position="125"/>
    </location>
</feature>
<evidence type="ECO:0000256" key="2">
    <source>
        <dbReference type="ARBA" id="ARBA00022692"/>
    </source>
</evidence>
<accession>A0A424YF54</accession>
<organism evidence="6 7">
    <name type="scientific">Candidatus Syntrophonatronum acetioxidans</name>
    <dbReference type="NCBI Taxonomy" id="1795816"/>
    <lineage>
        <taxon>Bacteria</taxon>
        <taxon>Bacillati</taxon>
        <taxon>Bacillota</taxon>
        <taxon>Clostridia</taxon>
        <taxon>Eubacteriales</taxon>
        <taxon>Syntrophomonadaceae</taxon>
        <taxon>Candidatus Syntrophonatronum</taxon>
    </lineage>
</organism>
<dbReference type="GO" id="GO:0005576">
    <property type="term" value="C:extracellular region"/>
    <property type="evidence" value="ECO:0007669"/>
    <property type="project" value="TreeGrafter"/>
</dbReference>
<keyword evidence="1 5" id="KW-1003">Cell membrane</keyword>
<comment type="caution">
    <text evidence="6">The sequence shown here is derived from an EMBL/GenBank/DDBJ whole genome shotgun (WGS) entry which is preliminary data.</text>
</comment>
<feature type="transmembrane region" description="Helical" evidence="5">
    <location>
        <begin position="273"/>
        <end position="296"/>
    </location>
</feature>
<reference evidence="6 7" key="1">
    <citation type="submission" date="2018-08" db="EMBL/GenBank/DDBJ databases">
        <title>The metabolism and importance of syntrophic acetate oxidation coupled to methane or sulfide production in haloalkaline environments.</title>
        <authorList>
            <person name="Timmers P.H.A."/>
            <person name="Vavourakis C.D."/>
            <person name="Sorokin D.Y."/>
            <person name="Sinninghe Damste J.S."/>
            <person name="Muyzer G."/>
            <person name="Stams A.J.M."/>
            <person name="Plugge C.M."/>
        </authorList>
    </citation>
    <scope>NUCLEOTIDE SEQUENCE [LARGE SCALE GENOMIC DNA]</scope>
    <source>
        <strain evidence="6">MSAO_Bac1</strain>
    </source>
</reference>
<evidence type="ECO:0000313" key="6">
    <source>
        <dbReference type="EMBL" id="RQD76263.1"/>
    </source>
</evidence>
<evidence type="ECO:0000256" key="1">
    <source>
        <dbReference type="ARBA" id="ARBA00022475"/>
    </source>
</evidence>
<proteinExistence type="inferred from homology"/>
<protein>
    <recommendedName>
        <fullName evidence="5">UPF0182 protein D5R97_04615</fullName>
    </recommendedName>
</protein>
<evidence type="ECO:0000256" key="4">
    <source>
        <dbReference type="ARBA" id="ARBA00023136"/>
    </source>
</evidence>
<dbReference type="Proteomes" id="UP000285138">
    <property type="component" value="Unassembled WGS sequence"/>
</dbReference>
<comment type="similarity">
    <text evidence="5">Belongs to the UPF0182 family.</text>
</comment>
<comment type="caution">
    <text evidence="5">Lacks conserved residue(s) required for the propagation of feature annotation.</text>
</comment>